<evidence type="ECO:0000259" key="6">
    <source>
        <dbReference type="PROSITE" id="PS51123"/>
    </source>
</evidence>
<dbReference type="PANTHER" id="PTHR30329">
    <property type="entry name" value="STATOR ELEMENT OF FLAGELLAR MOTOR COMPLEX"/>
    <property type="match status" value="1"/>
</dbReference>
<dbReference type="InterPro" id="IPR006664">
    <property type="entry name" value="OMP_bac"/>
</dbReference>
<dbReference type="Proteomes" id="UP000572635">
    <property type="component" value="Unassembled WGS sequence"/>
</dbReference>
<evidence type="ECO:0000313" key="8">
    <source>
        <dbReference type="Proteomes" id="UP000572635"/>
    </source>
</evidence>
<proteinExistence type="predicted"/>
<dbReference type="EMBL" id="JACHDB010000001">
    <property type="protein sequence ID" value="MBB5432402.1"/>
    <property type="molecule type" value="Genomic_DNA"/>
</dbReference>
<dbReference type="PROSITE" id="PS51123">
    <property type="entry name" value="OMPA_2"/>
    <property type="match status" value="1"/>
</dbReference>
<keyword evidence="3" id="KW-0998">Cell outer membrane</keyword>
<feature type="region of interest" description="Disordered" evidence="5">
    <location>
        <begin position="91"/>
        <end position="202"/>
    </location>
</feature>
<evidence type="ECO:0000256" key="2">
    <source>
        <dbReference type="ARBA" id="ARBA00023136"/>
    </source>
</evidence>
<sequence length="340" mass="35832">MQTVSVHTPVTGAVHDVPVTDGGEPPEPLPDDHDEPVVLDLIASRESTEDGSSRSETSEEVSVALSTDVLFDVDESELRPDAEAELKEVAEEIESSGATKVKIDGHTDDTGTDEINEPLSEDRAAAVEKRLKELAGEDGIEYTSQGHGSEEPVAENDTEENRQKNRRVTVGFDTPEGGASEPGPSAAPSAPADEPAEEGGYGTADIAEGEESEYLHSLQVRVDSVDRSSAGGLTTLRYTVLNSANEESAILAGDLGNVSVCGGVGDGRLNGSVLTDDAASLSYPVVRYPSEDCLAPRGNGVTVMPNEGLTLWQAFWLDPATTEVTVHVPRFDPVKGVPVI</sequence>
<dbReference type="InterPro" id="IPR006665">
    <property type="entry name" value="OmpA-like"/>
</dbReference>
<keyword evidence="2 4" id="KW-0472">Membrane</keyword>
<dbReference type="SUPFAM" id="SSF103088">
    <property type="entry name" value="OmpA-like"/>
    <property type="match status" value="1"/>
</dbReference>
<accession>A0A7W8VDM2</accession>
<evidence type="ECO:0000256" key="3">
    <source>
        <dbReference type="ARBA" id="ARBA00023237"/>
    </source>
</evidence>
<feature type="region of interest" description="Disordered" evidence="5">
    <location>
        <begin position="1"/>
        <end position="35"/>
    </location>
</feature>
<dbReference type="PRINTS" id="PR01021">
    <property type="entry name" value="OMPADOMAIN"/>
</dbReference>
<organism evidence="7 8">
    <name type="scientific">Nocardiopsis composta</name>
    <dbReference type="NCBI Taxonomy" id="157465"/>
    <lineage>
        <taxon>Bacteria</taxon>
        <taxon>Bacillati</taxon>
        <taxon>Actinomycetota</taxon>
        <taxon>Actinomycetes</taxon>
        <taxon>Streptosporangiales</taxon>
        <taxon>Nocardiopsidaceae</taxon>
        <taxon>Nocardiopsis</taxon>
    </lineage>
</organism>
<evidence type="ECO:0000256" key="4">
    <source>
        <dbReference type="PROSITE-ProRule" id="PRU00473"/>
    </source>
</evidence>
<feature type="compositionally biased region" description="Basic and acidic residues" evidence="5">
    <location>
        <begin position="120"/>
        <end position="135"/>
    </location>
</feature>
<dbReference type="AlphaFoldDB" id="A0A7W8VDM2"/>
<feature type="compositionally biased region" description="Basic and acidic residues" evidence="5">
    <location>
        <begin position="46"/>
        <end position="57"/>
    </location>
</feature>
<dbReference type="InterPro" id="IPR050330">
    <property type="entry name" value="Bact_OuterMem_StrucFunc"/>
</dbReference>
<dbReference type="PANTHER" id="PTHR30329:SF21">
    <property type="entry name" value="LIPOPROTEIN YIAD-RELATED"/>
    <property type="match status" value="1"/>
</dbReference>
<comment type="subcellular location">
    <subcellularLocation>
        <location evidence="1">Cell outer membrane</location>
    </subcellularLocation>
</comment>
<keyword evidence="8" id="KW-1185">Reference proteome</keyword>
<name>A0A7W8VDM2_9ACTN</name>
<evidence type="ECO:0000256" key="5">
    <source>
        <dbReference type="SAM" id="MobiDB-lite"/>
    </source>
</evidence>
<gene>
    <name evidence="7" type="ORF">HDA36_002486</name>
</gene>
<feature type="region of interest" description="Disordered" evidence="5">
    <location>
        <begin position="44"/>
        <end position="63"/>
    </location>
</feature>
<feature type="domain" description="OmpA-like" evidence="6">
    <location>
        <begin position="58"/>
        <end position="176"/>
    </location>
</feature>
<dbReference type="RefSeq" id="WP_312893596.1">
    <property type="nucleotide sequence ID" value="NZ_BAAAJD010000042.1"/>
</dbReference>
<reference evidence="7 8" key="1">
    <citation type="submission" date="2020-08" db="EMBL/GenBank/DDBJ databases">
        <title>Sequencing the genomes of 1000 actinobacteria strains.</title>
        <authorList>
            <person name="Klenk H.-P."/>
        </authorList>
    </citation>
    <scope>NUCLEOTIDE SEQUENCE [LARGE SCALE GENOMIC DNA]</scope>
    <source>
        <strain evidence="7 8">DSM 44551</strain>
    </source>
</reference>
<dbReference type="InterPro" id="IPR036737">
    <property type="entry name" value="OmpA-like_sf"/>
</dbReference>
<evidence type="ECO:0000256" key="1">
    <source>
        <dbReference type="ARBA" id="ARBA00004442"/>
    </source>
</evidence>
<protein>
    <submittedName>
        <fullName evidence="7">Outer membrane protein OmpA-like peptidoglycan-associated protein</fullName>
    </submittedName>
</protein>
<dbReference type="Pfam" id="PF00691">
    <property type="entry name" value="OmpA"/>
    <property type="match status" value="1"/>
</dbReference>
<dbReference type="CDD" id="cd07185">
    <property type="entry name" value="OmpA_C-like"/>
    <property type="match status" value="1"/>
</dbReference>
<dbReference type="Gene3D" id="3.30.1330.60">
    <property type="entry name" value="OmpA-like domain"/>
    <property type="match status" value="1"/>
</dbReference>
<evidence type="ECO:0000313" key="7">
    <source>
        <dbReference type="EMBL" id="MBB5432402.1"/>
    </source>
</evidence>
<feature type="compositionally biased region" description="Low complexity" evidence="5">
    <location>
        <begin position="175"/>
        <end position="193"/>
    </location>
</feature>
<comment type="caution">
    <text evidence="7">The sequence shown here is derived from an EMBL/GenBank/DDBJ whole genome shotgun (WGS) entry which is preliminary data.</text>
</comment>
<dbReference type="GO" id="GO:0009279">
    <property type="term" value="C:cell outer membrane"/>
    <property type="evidence" value="ECO:0007669"/>
    <property type="project" value="UniProtKB-SubCell"/>
</dbReference>